<gene>
    <name evidence="2" type="ORF">OsI_00759</name>
</gene>
<dbReference type="AlphaFoldDB" id="B8ADQ7"/>
<name>B8ADQ7_ORYSI</name>
<evidence type="ECO:0000256" key="1">
    <source>
        <dbReference type="SAM" id="MobiDB-lite"/>
    </source>
</evidence>
<dbReference type="PANTHER" id="PTHR46665:SF2">
    <property type="entry name" value="BHLH TRANSCRIPTION FACTOR"/>
    <property type="match status" value="1"/>
</dbReference>
<evidence type="ECO:0000313" key="3">
    <source>
        <dbReference type="Proteomes" id="UP000007015"/>
    </source>
</evidence>
<reference evidence="2 3" key="1">
    <citation type="journal article" date="2005" name="PLoS Biol.">
        <title>The genomes of Oryza sativa: a history of duplications.</title>
        <authorList>
            <person name="Yu J."/>
            <person name="Wang J."/>
            <person name="Lin W."/>
            <person name="Li S."/>
            <person name="Li H."/>
            <person name="Zhou J."/>
            <person name="Ni P."/>
            <person name="Dong W."/>
            <person name="Hu S."/>
            <person name="Zeng C."/>
            <person name="Zhang J."/>
            <person name="Zhang Y."/>
            <person name="Li R."/>
            <person name="Xu Z."/>
            <person name="Li S."/>
            <person name="Li X."/>
            <person name="Zheng H."/>
            <person name="Cong L."/>
            <person name="Lin L."/>
            <person name="Yin J."/>
            <person name="Geng J."/>
            <person name="Li G."/>
            <person name="Shi J."/>
            <person name="Liu J."/>
            <person name="Lv H."/>
            <person name="Li J."/>
            <person name="Wang J."/>
            <person name="Deng Y."/>
            <person name="Ran L."/>
            <person name="Shi X."/>
            <person name="Wang X."/>
            <person name="Wu Q."/>
            <person name="Li C."/>
            <person name="Ren X."/>
            <person name="Wang J."/>
            <person name="Wang X."/>
            <person name="Li D."/>
            <person name="Liu D."/>
            <person name="Zhang X."/>
            <person name="Ji Z."/>
            <person name="Zhao W."/>
            <person name="Sun Y."/>
            <person name="Zhang Z."/>
            <person name="Bao J."/>
            <person name="Han Y."/>
            <person name="Dong L."/>
            <person name="Ji J."/>
            <person name="Chen P."/>
            <person name="Wu S."/>
            <person name="Liu J."/>
            <person name="Xiao Y."/>
            <person name="Bu D."/>
            <person name="Tan J."/>
            <person name="Yang L."/>
            <person name="Ye C."/>
            <person name="Zhang J."/>
            <person name="Xu J."/>
            <person name="Zhou Y."/>
            <person name="Yu Y."/>
            <person name="Zhang B."/>
            <person name="Zhuang S."/>
            <person name="Wei H."/>
            <person name="Liu B."/>
            <person name="Lei M."/>
            <person name="Yu H."/>
            <person name="Li Y."/>
            <person name="Xu H."/>
            <person name="Wei S."/>
            <person name="He X."/>
            <person name="Fang L."/>
            <person name="Zhang Z."/>
            <person name="Zhang Y."/>
            <person name="Huang X."/>
            <person name="Su Z."/>
            <person name="Tong W."/>
            <person name="Li J."/>
            <person name="Tong Z."/>
            <person name="Li S."/>
            <person name="Ye J."/>
            <person name="Wang L."/>
            <person name="Fang L."/>
            <person name="Lei T."/>
            <person name="Chen C."/>
            <person name="Chen H."/>
            <person name="Xu Z."/>
            <person name="Li H."/>
            <person name="Huang H."/>
            <person name="Zhang F."/>
            <person name="Xu H."/>
            <person name="Li N."/>
            <person name="Zhao C."/>
            <person name="Li S."/>
            <person name="Dong L."/>
            <person name="Huang Y."/>
            <person name="Li L."/>
            <person name="Xi Y."/>
            <person name="Qi Q."/>
            <person name="Li W."/>
            <person name="Zhang B."/>
            <person name="Hu W."/>
            <person name="Zhang Y."/>
            <person name="Tian X."/>
            <person name="Jiao Y."/>
            <person name="Liang X."/>
            <person name="Jin J."/>
            <person name="Gao L."/>
            <person name="Zheng W."/>
            <person name="Hao B."/>
            <person name="Liu S."/>
            <person name="Wang W."/>
            <person name="Yuan L."/>
            <person name="Cao M."/>
            <person name="McDermott J."/>
            <person name="Samudrala R."/>
            <person name="Wang J."/>
            <person name="Wong G.K."/>
            <person name="Yang H."/>
        </authorList>
    </citation>
    <scope>NUCLEOTIDE SEQUENCE [LARGE SCALE GENOMIC DNA]</scope>
    <source>
        <strain evidence="3">cv. 93-11</strain>
    </source>
</reference>
<sequence>MELPAIGGALSHHRIGADQDADGNNVQAYASANTSRQRPPPSSNQLQPAAHDVGAEAAGEAQRQLRRRPVQAKDKTSSILIRAREYVKFPESKLSELEEKNRELEARLASSPAVVAKNDEEEGAAPPEAGGEKDKTSSILIRAREYVKFPESKLSELEEKNRELEARLASSPAVVAKNDEEEGAAPPEAGGENLVAAVTGGGGCEELRCRSRTRRCGAMACSRAGFSSHQGEMHQLVRGNNNQRSPANSFLSISTRNGFDSSYRIRIGCSFPLS</sequence>
<protein>
    <submittedName>
        <fullName evidence="2">Uncharacterized protein</fullName>
    </submittedName>
</protein>
<evidence type="ECO:0000313" key="2">
    <source>
        <dbReference type="EMBL" id="EEC70104.1"/>
    </source>
</evidence>
<dbReference type="Gramene" id="BGIOSGA002942-TA">
    <property type="protein sequence ID" value="BGIOSGA002942-PA"/>
    <property type="gene ID" value="BGIOSGA002942"/>
</dbReference>
<keyword evidence="3" id="KW-1185">Reference proteome</keyword>
<feature type="compositionally biased region" description="Polar residues" evidence="1">
    <location>
        <begin position="22"/>
        <end position="47"/>
    </location>
</feature>
<dbReference type="Proteomes" id="UP000007015">
    <property type="component" value="Chromosome 1"/>
</dbReference>
<accession>B8ADQ7</accession>
<proteinExistence type="predicted"/>
<dbReference type="PANTHER" id="PTHR46665">
    <property type="entry name" value="TRANSCRIPTION FACTOR BHLH041-RELATED-RELATED"/>
    <property type="match status" value="1"/>
</dbReference>
<organism evidence="2 3">
    <name type="scientific">Oryza sativa subsp. indica</name>
    <name type="common">Rice</name>
    <dbReference type="NCBI Taxonomy" id="39946"/>
    <lineage>
        <taxon>Eukaryota</taxon>
        <taxon>Viridiplantae</taxon>
        <taxon>Streptophyta</taxon>
        <taxon>Embryophyta</taxon>
        <taxon>Tracheophyta</taxon>
        <taxon>Spermatophyta</taxon>
        <taxon>Magnoliopsida</taxon>
        <taxon>Liliopsida</taxon>
        <taxon>Poales</taxon>
        <taxon>Poaceae</taxon>
        <taxon>BOP clade</taxon>
        <taxon>Oryzoideae</taxon>
        <taxon>Oryzeae</taxon>
        <taxon>Oryzinae</taxon>
        <taxon>Oryza</taxon>
        <taxon>Oryza sativa</taxon>
    </lineage>
</organism>
<feature type="region of interest" description="Disordered" evidence="1">
    <location>
        <begin position="1"/>
        <end position="76"/>
    </location>
</feature>
<dbReference type="InterPro" id="IPR044658">
    <property type="entry name" value="bHLH92/bHLH041-like"/>
</dbReference>
<dbReference type="EMBL" id="CM000126">
    <property type="protein sequence ID" value="EEC70104.1"/>
    <property type="molecule type" value="Genomic_DNA"/>
</dbReference>
<dbReference type="HOGENOM" id="CLU_1017022_0_0_1"/>
<feature type="region of interest" description="Disordered" evidence="1">
    <location>
        <begin position="108"/>
        <end position="136"/>
    </location>
</feature>